<evidence type="ECO:0000313" key="3">
    <source>
        <dbReference type="Proteomes" id="UP001652623"/>
    </source>
</evidence>
<feature type="compositionally biased region" description="Low complexity" evidence="1">
    <location>
        <begin position="45"/>
        <end position="55"/>
    </location>
</feature>
<name>A0A6P4AMI9_ZIZJJ</name>
<keyword evidence="2" id="KW-0472">Membrane</keyword>
<dbReference type="GeneID" id="107432557"/>
<feature type="transmembrane region" description="Helical" evidence="2">
    <location>
        <begin position="14"/>
        <end position="32"/>
    </location>
</feature>
<dbReference type="KEGG" id="zju:107432557"/>
<gene>
    <name evidence="4" type="primary">LOC107432557</name>
</gene>
<accession>A0A6P4AMI9</accession>
<dbReference type="RefSeq" id="XP_015899209.3">
    <property type="nucleotide sequence ID" value="XM_016043723.4"/>
</dbReference>
<dbReference type="AlphaFoldDB" id="A0A6P4AMI9"/>
<reference evidence="4" key="1">
    <citation type="submission" date="2025-08" db="UniProtKB">
        <authorList>
            <consortium name="RefSeq"/>
        </authorList>
    </citation>
    <scope>IDENTIFICATION</scope>
    <source>
        <tissue evidence="4">Seedling</tissue>
    </source>
</reference>
<evidence type="ECO:0000256" key="1">
    <source>
        <dbReference type="SAM" id="MobiDB-lite"/>
    </source>
</evidence>
<sequence length="63" mass="7097">MNGEELAGPAGPKLVRLLYFLGAGFICVASINKWRDLQRKSMVLQQQQQQQQQNQENPANALK</sequence>
<protein>
    <submittedName>
        <fullName evidence="4">Uncharacterized protein LOC107432557</fullName>
    </submittedName>
</protein>
<keyword evidence="3" id="KW-1185">Reference proteome</keyword>
<dbReference type="InParanoid" id="A0A6P4AMI9"/>
<keyword evidence="2" id="KW-1133">Transmembrane helix</keyword>
<dbReference type="Proteomes" id="UP001652623">
    <property type="component" value="Chromosome 11"/>
</dbReference>
<evidence type="ECO:0000256" key="2">
    <source>
        <dbReference type="SAM" id="Phobius"/>
    </source>
</evidence>
<feature type="region of interest" description="Disordered" evidence="1">
    <location>
        <begin position="42"/>
        <end position="63"/>
    </location>
</feature>
<keyword evidence="2" id="KW-0812">Transmembrane</keyword>
<proteinExistence type="predicted"/>
<organism evidence="3 4">
    <name type="scientific">Ziziphus jujuba</name>
    <name type="common">Chinese jujube</name>
    <name type="synonym">Ziziphus sativa</name>
    <dbReference type="NCBI Taxonomy" id="326968"/>
    <lineage>
        <taxon>Eukaryota</taxon>
        <taxon>Viridiplantae</taxon>
        <taxon>Streptophyta</taxon>
        <taxon>Embryophyta</taxon>
        <taxon>Tracheophyta</taxon>
        <taxon>Spermatophyta</taxon>
        <taxon>Magnoliopsida</taxon>
        <taxon>eudicotyledons</taxon>
        <taxon>Gunneridae</taxon>
        <taxon>Pentapetalae</taxon>
        <taxon>rosids</taxon>
        <taxon>fabids</taxon>
        <taxon>Rosales</taxon>
        <taxon>Rhamnaceae</taxon>
        <taxon>Paliureae</taxon>
        <taxon>Ziziphus</taxon>
    </lineage>
</organism>
<evidence type="ECO:0000313" key="4">
    <source>
        <dbReference type="RefSeq" id="XP_015899209.3"/>
    </source>
</evidence>